<dbReference type="Gene3D" id="3.10.50.40">
    <property type="match status" value="1"/>
</dbReference>
<dbReference type="PROSITE" id="PS50198">
    <property type="entry name" value="PPIC_PPIASE_2"/>
    <property type="match status" value="1"/>
</dbReference>
<dbReference type="SUPFAM" id="SSF109998">
    <property type="entry name" value="Triger factor/SurA peptide-binding domain-like"/>
    <property type="match status" value="1"/>
</dbReference>
<dbReference type="InterPro" id="IPR052029">
    <property type="entry name" value="PpiD_chaperone"/>
</dbReference>
<keyword evidence="3" id="KW-1003">Cell membrane</keyword>
<evidence type="ECO:0000256" key="6">
    <source>
        <dbReference type="ARBA" id="ARBA00022989"/>
    </source>
</evidence>
<keyword evidence="14" id="KW-0697">Rotamase</keyword>
<evidence type="ECO:0000256" key="7">
    <source>
        <dbReference type="ARBA" id="ARBA00023136"/>
    </source>
</evidence>
<evidence type="ECO:0000256" key="1">
    <source>
        <dbReference type="ARBA" id="ARBA00004382"/>
    </source>
</evidence>
<dbReference type="SUPFAM" id="SSF54534">
    <property type="entry name" value="FKBP-like"/>
    <property type="match status" value="1"/>
</dbReference>
<evidence type="ECO:0000256" key="14">
    <source>
        <dbReference type="PROSITE-ProRule" id="PRU00278"/>
    </source>
</evidence>
<dbReference type="OrthoDB" id="9768393at2"/>
<keyword evidence="5" id="KW-0812">Transmembrane</keyword>
<feature type="domain" description="PpiC" evidence="15">
    <location>
        <begin position="267"/>
        <end position="354"/>
    </location>
</feature>
<keyword evidence="7" id="KW-0472">Membrane</keyword>
<comment type="subcellular location">
    <subcellularLocation>
        <location evidence="1">Cell inner membrane</location>
        <topology evidence="1">Single-pass type II membrane protein</topology>
        <orientation evidence="1">Periplasmic side</orientation>
    </subcellularLocation>
</comment>
<protein>
    <recommendedName>
        <fullName evidence="2">Parvulin-like PPIase</fullName>
    </recommendedName>
    <alternativeName>
        <fullName evidence="9">Peptidyl-prolyl cis-trans isomerase plp</fullName>
    </alternativeName>
    <alternativeName>
        <fullName evidence="12">Periplasmic chaperone PpiD</fullName>
    </alternativeName>
    <alternativeName>
        <fullName evidence="13">Periplasmic folding chaperone</fullName>
    </alternativeName>
    <alternativeName>
        <fullName evidence="10">Rotamase plp</fullName>
    </alternativeName>
</protein>
<dbReference type="Pfam" id="PF13145">
    <property type="entry name" value="Rotamase_2"/>
    <property type="match status" value="1"/>
</dbReference>
<dbReference type="InterPro" id="IPR027304">
    <property type="entry name" value="Trigger_fact/SurA_dom_sf"/>
</dbReference>
<accession>A0A2G1QQQ4</accession>
<keyword evidence="4" id="KW-0997">Cell inner membrane</keyword>
<reference evidence="16 17" key="1">
    <citation type="submission" date="2017-10" db="EMBL/GenBank/DDBJ databases">
        <title>Sedimentibacterium mangrovi gen. nov., sp. nov., a novel member of family Phyllobacteriacea isolated from mangrove sediment.</title>
        <authorList>
            <person name="Liao H."/>
            <person name="Tian Y."/>
        </authorList>
    </citation>
    <scope>NUCLEOTIDE SEQUENCE [LARGE SCALE GENOMIC DNA]</scope>
    <source>
        <strain evidence="16 17">X9-2-2</strain>
    </source>
</reference>
<proteinExistence type="inferred from homology"/>
<evidence type="ECO:0000256" key="3">
    <source>
        <dbReference type="ARBA" id="ARBA00022475"/>
    </source>
</evidence>
<dbReference type="PANTHER" id="PTHR47529:SF1">
    <property type="entry name" value="PERIPLASMIC CHAPERONE PPID"/>
    <property type="match status" value="1"/>
</dbReference>
<dbReference type="GO" id="GO:0003755">
    <property type="term" value="F:peptidyl-prolyl cis-trans isomerase activity"/>
    <property type="evidence" value="ECO:0007669"/>
    <property type="project" value="UniProtKB-KW"/>
</dbReference>
<evidence type="ECO:0000256" key="10">
    <source>
        <dbReference type="ARBA" id="ARBA00031484"/>
    </source>
</evidence>
<evidence type="ECO:0000256" key="9">
    <source>
        <dbReference type="ARBA" id="ARBA00030642"/>
    </source>
</evidence>
<keyword evidence="14 16" id="KW-0413">Isomerase</keyword>
<dbReference type="RefSeq" id="WP_099304051.1">
    <property type="nucleotide sequence ID" value="NZ_PDVP01000002.1"/>
</dbReference>
<comment type="similarity">
    <text evidence="11">Belongs to the PpiD chaperone family.</text>
</comment>
<evidence type="ECO:0000313" key="16">
    <source>
        <dbReference type="EMBL" id="PHP67843.1"/>
    </source>
</evidence>
<evidence type="ECO:0000256" key="8">
    <source>
        <dbReference type="ARBA" id="ARBA00023186"/>
    </source>
</evidence>
<dbReference type="AlphaFoldDB" id="A0A2G1QQQ4"/>
<evidence type="ECO:0000313" key="17">
    <source>
        <dbReference type="Proteomes" id="UP000221168"/>
    </source>
</evidence>
<dbReference type="Pfam" id="PF13624">
    <property type="entry name" value="SurA_N_3"/>
    <property type="match status" value="1"/>
</dbReference>
<evidence type="ECO:0000256" key="13">
    <source>
        <dbReference type="ARBA" id="ARBA00042775"/>
    </source>
</evidence>
<evidence type="ECO:0000256" key="12">
    <source>
        <dbReference type="ARBA" id="ARBA00040743"/>
    </source>
</evidence>
<evidence type="ECO:0000256" key="5">
    <source>
        <dbReference type="ARBA" id="ARBA00022692"/>
    </source>
</evidence>
<sequence>MLDSLRNAAGTWVAKALLVLLVLSFAVWGISGQVTSGFQSNSVLQAGDTSVSITEYRLAYDRELRILSQRFGQRITREQAQALGLDQQVLSQLVAGAVLDEQARTMNLGLSKDRLAVLTADDPAFKGPDGRFDRRAFDYVLREVGMRPEDYLRNRQQVAVRQQIVEAVSDGLQIPDTYLKAAALYRGEDRTIEFIKLPGTLVDPIEQPDDATLKAYFEEHKADWRAPEYRKLGYVVLDPQAIADPAAISDEQVKADYEKRKASYTQAEKRSVDQLVFKTREEAEAARKRITGGATFDEVVTSEGKKPEDTNLGTVERSAIPDAKIADAAFSLSENQVSDVVDGAFGPVLLRVTKIIPSKTRPLDEVADEIRKELAVVEADRVILDVHDSYEDARAGGATMAEAAAKLKLPMKTVEAIDRTGHDPQDKAVTGLPEQAELLKAAFDAEPGAENPPINHGRTGFLWYEVEGVTPARDRTLDEVHDKVVEAWTTAERQDRLSKKAAELEKRLADGASLDDLATELNLEKTVKRGLKRGADDADIGKAGVAAAFSVTQGKSGLVPGPSGNSQVLFRVTEVFEPAGASAESISPDERKQLTSTFSDDLLEQLVAMLRDKYAVTVDKNALGRAMSF</sequence>
<dbReference type="PANTHER" id="PTHR47529">
    <property type="entry name" value="PEPTIDYL-PROLYL CIS-TRANS ISOMERASE D"/>
    <property type="match status" value="1"/>
</dbReference>
<dbReference type="EMBL" id="PDVP01000002">
    <property type="protein sequence ID" value="PHP67843.1"/>
    <property type="molecule type" value="Genomic_DNA"/>
</dbReference>
<dbReference type="InterPro" id="IPR046357">
    <property type="entry name" value="PPIase_dom_sf"/>
</dbReference>
<dbReference type="Proteomes" id="UP000221168">
    <property type="component" value="Unassembled WGS sequence"/>
</dbReference>
<keyword evidence="17" id="KW-1185">Reference proteome</keyword>
<keyword evidence="8" id="KW-0143">Chaperone</keyword>
<name>A0A2G1QQQ4_9HYPH</name>
<evidence type="ECO:0000256" key="2">
    <source>
        <dbReference type="ARBA" id="ARBA00018370"/>
    </source>
</evidence>
<gene>
    <name evidence="16" type="ORF">CSC94_03920</name>
</gene>
<dbReference type="InterPro" id="IPR000297">
    <property type="entry name" value="PPIase_PpiC"/>
</dbReference>
<evidence type="ECO:0000256" key="11">
    <source>
        <dbReference type="ARBA" id="ARBA00038408"/>
    </source>
</evidence>
<organism evidence="16 17">
    <name type="scientific">Zhengella mangrovi</name>
    <dbReference type="NCBI Taxonomy" id="1982044"/>
    <lineage>
        <taxon>Bacteria</taxon>
        <taxon>Pseudomonadati</taxon>
        <taxon>Pseudomonadota</taxon>
        <taxon>Alphaproteobacteria</taxon>
        <taxon>Hyphomicrobiales</taxon>
        <taxon>Notoacmeibacteraceae</taxon>
        <taxon>Zhengella</taxon>
    </lineage>
</organism>
<comment type="caution">
    <text evidence="16">The sequence shown here is derived from an EMBL/GenBank/DDBJ whole genome shotgun (WGS) entry which is preliminary data.</text>
</comment>
<keyword evidence="6" id="KW-1133">Transmembrane helix</keyword>
<evidence type="ECO:0000256" key="4">
    <source>
        <dbReference type="ARBA" id="ARBA00022519"/>
    </source>
</evidence>
<evidence type="ECO:0000259" key="15">
    <source>
        <dbReference type="PROSITE" id="PS50198"/>
    </source>
</evidence>
<dbReference type="GO" id="GO:0005886">
    <property type="term" value="C:plasma membrane"/>
    <property type="evidence" value="ECO:0007669"/>
    <property type="project" value="UniProtKB-SubCell"/>
</dbReference>